<dbReference type="FunFam" id="3.10.20.370:FF:000001">
    <property type="entry name" value="Retrovirus-related Pol polyprotein from transposon 17.6-like protein"/>
    <property type="match status" value="1"/>
</dbReference>
<dbReference type="GO" id="GO:0008233">
    <property type="term" value="F:peptidase activity"/>
    <property type="evidence" value="ECO:0007669"/>
    <property type="project" value="UniProtKB-KW"/>
</dbReference>
<protein>
    <recommendedName>
        <fullName evidence="8">Reverse transcriptase domain-containing protein</fullName>
    </recommendedName>
</protein>
<dbReference type="CDD" id="cd09274">
    <property type="entry name" value="RNase_HI_RT_Ty3"/>
    <property type="match status" value="1"/>
</dbReference>
<dbReference type="VEuPathDB" id="FungiDB:AeMF1_018451"/>
<evidence type="ECO:0000313" key="10">
    <source>
        <dbReference type="Proteomes" id="UP000481153"/>
    </source>
</evidence>
<evidence type="ECO:0000256" key="6">
    <source>
        <dbReference type="ARBA" id="ARBA00022801"/>
    </source>
</evidence>
<dbReference type="GO" id="GO:0003964">
    <property type="term" value="F:RNA-directed DNA polymerase activity"/>
    <property type="evidence" value="ECO:0007669"/>
    <property type="project" value="UniProtKB-KW"/>
</dbReference>
<dbReference type="AlphaFoldDB" id="A0A6G0W4P6"/>
<proteinExistence type="predicted"/>
<organism evidence="9 10">
    <name type="scientific">Aphanomyces euteiches</name>
    <dbReference type="NCBI Taxonomy" id="100861"/>
    <lineage>
        <taxon>Eukaryota</taxon>
        <taxon>Sar</taxon>
        <taxon>Stramenopiles</taxon>
        <taxon>Oomycota</taxon>
        <taxon>Saprolegniomycetes</taxon>
        <taxon>Saprolegniales</taxon>
        <taxon>Verrucalvaceae</taxon>
        <taxon>Aphanomyces</taxon>
    </lineage>
</organism>
<comment type="caution">
    <text evidence="9">The sequence shown here is derived from an EMBL/GenBank/DDBJ whole genome shotgun (WGS) entry which is preliminary data.</text>
</comment>
<dbReference type="GO" id="GO:0006508">
    <property type="term" value="P:proteolysis"/>
    <property type="evidence" value="ECO:0007669"/>
    <property type="project" value="UniProtKB-KW"/>
</dbReference>
<dbReference type="FunFam" id="3.10.10.10:FF:000007">
    <property type="entry name" value="Retrovirus-related Pol polyprotein from transposon 17.6-like Protein"/>
    <property type="match status" value="1"/>
</dbReference>
<dbReference type="EMBL" id="VJMJ01000355">
    <property type="protein sequence ID" value="KAF0721971.1"/>
    <property type="molecule type" value="Genomic_DNA"/>
</dbReference>
<dbReference type="PANTHER" id="PTHR37984">
    <property type="entry name" value="PROTEIN CBG26694"/>
    <property type="match status" value="1"/>
</dbReference>
<keyword evidence="1" id="KW-0645">Protease</keyword>
<keyword evidence="3" id="KW-0548">Nucleotidyltransferase</keyword>
<gene>
    <name evidence="9" type="ORF">Ae201684_018793</name>
</gene>
<dbReference type="Pfam" id="PF17917">
    <property type="entry name" value="RT_RNaseH"/>
    <property type="match status" value="1"/>
</dbReference>
<dbReference type="PANTHER" id="PTHR37984:SF5">
    <property type="entry name" value="PROTEIN NYNRIN-LIKE"/>
    <property type="match status" value="1"/>
</dbReference>
<dbReference type="InterPro" id="IPR043502">
    <property type="entry name" value="DNA/RNA_pol_sf"/>
</dbReference>
<dbReference type="Gene3D" id="3.10.20.370">
    <property type="match status" value="1"/>
</dbReference>
<dbReference type="FunFam" id="3.30.70.270:FF:000020">
    <property type="entry name" value="Transposon Tf2-6 polyprotein-like Protein"/>
    <property type="match status" value="1"/>
</dbReference>
<keyword evidence="4" id="KW-0540">Nuclease</keyword>
<keyword evidence="10" id="KW-1185">Reference proteome</keyword>
<dbReference type="GO" id="GO:0004519">
    <property type="term" value="F:endonuclease activity"/>
    <property type="evidence" value="ECO:0007669"/>
    <property type="project" value="UniProtKB-KW"/>
</dbReference>
<evidence type="ECO:0000313" key="9">
    <source>
        <dbReference type="EMBL" id="KAF0721971.1"/>
    </source>
</evidence>
<dbReference type="Pfam" id="PF00078">
    <property type="entry name" value="RVT_1"/>
    <property type="match status" value="1"/>
</dbReference>
<accession>A0A6G0W4P6</accession>
<dbReference type="PROSITE" id="PS50878">
    <property type="entry name" value="RT_POL"/>
    <property type="match status" value="1"/>
</dbReference>
<dbReference type="Gene3D" id="3.30.70.270">
    <property type="match status" value="2"/>
</dbReference>
<evidence type="ECO:0000256" key="3">
    <source>
        <dbReference type="ARBA" id="ARBA00022695"/>
    </source>
</evidence>
<evidence type="ECO:0000256" key="4">
    <source>
        <dbReference type="ARBA" id="ARBA00022722"/>
    </source>
</evidence>
<keyword evidence="2" id="KW-0808">Transferase</keyword>
<evidence type="ECO:0000259" key="8">
    <source>
        <dbReference type="PROSITE" id="PS50878"/>
    </source>
</evidence>
<dbReference type="CDD" id="cd01647">
    <property type="entry name" value="RT_LTR"/>
    <property type="match status" value="1"/>
</dbReference>
<sequence length="446" mass="50994">MEAEIQQYLDLGLIRPSTSPWESPVLMIRKPDGSIRFCIDYRKLNDVTIKDRYPMPRVDDLLDVLGKSKYFSTMHVASGYWNVRMEEKSIEKTAFICKFGLYEWLVMPFGLCNAVPQFERLMEDVLRDQVWKSCLVYLDDVIVFSQDFATHISRLREVLSCLLAASFKLKMSKCKWGKTSVAFLGHIVTPAGILPNPEKVKSVLKIRPLRNVAEVRAFLGLAGYFRRFIKGFAAISRPLEKLKTAEVFQWTHECDEALNILKRKLVSPPILAYPDFDKPFFILVDACPVAVGAVLMQRQDNRDRVIAYTSQALDATQQKWIHKKDGISEIECYGIVRATKKFRPYIDRRPFTIYTDHSALVWLCKTGSHSSNGKLARWAVHLQSLDFTVVHRPGSQIGCADGLSRLPTEASLEPIQTSDSYRYDGQHEEWVLQDTVFIAATSLQPK</sequence>
<dbReference type="InterPro" id="IPR050951">
    <property type="entry name" value="Retrovirus_Pol_polyprotein"/>
</dbReference>
<evidence type="ECO:0000256" key="7">
    <source>
        <dbReference type="ARBA" id="ARBA00022918"/>
    </source>
</evidence>
<reference evidence="9 10" key="1">
    <citation type="submission" date="2019-07" db="EMBL/GenBank/DDBJ databases">
        <title>Genomics analysis of Aphanomyces spp. identifies a new class of oomycete effector associated with host adaptation.</title>
        <authorList>
            <person name="Gaulin E."/>
        </authorList>
    </citation>
    <scope>NUCLEOTIDE SEQUENCE [LARGE SCALE GENOMIC DNA]</scope>
    <source>
        <strain evidence="9 10">ATCC 201684</strain>
    </source>
</reference>
<evidence type="ECO:0000256" key="5">
    <source>
        <dbReference type="ARBA" id="ARBA00022759"/>
    </source>
</evidence>
<dbReference type="Proteomes" id="UP000481153">
    <property type="component" value="Unassembled WGS sequence"/>
</dbReference>
<dbReference type="InterPro" id="IPR000477">
    <property type="entry name" value="RT_dom"/>
</dbReference>
<keyword evidence="7" id="KW-0695">RNA-directed DNA polymerase</keyword>
<dbReference type="InterPro" id="IPR041373">
    <property type="entry name" value="RT_RNaseH"/>
</dbReference>
<dbReference type="SUPFAM" id="SSF56672">
    <property type="entry name" value="DNA/RNA polymerases"/>
    <property type="match status" value="1"/>
</dbReference>
<evidence type="ECO:0000256" key="1">
    <source>
        <dbReference type="ARBA" id="ARBA00022670"/>
    </source>
</evidence>
<dbReference type="Gene3D" id="3.10.10.10">
    <property type="entry name" value="HIV Type 1 Reverse Transcriptase, subunit A, domain 1"/>
    <property type="match status" value="1"/>
</dbReference>
<keyword evidence="6" id="KW-0378">Hydrolase</keyword>
<dbReference type="InterPro" id="IPR043128">
    <property type="entry name" value="Rev_trsase/Diguanyl_cyclase"/>
</dbReference>
<evidence type="ECO:0000256" key="2">
    <source>
        <dbReference type="ARBA" id="ARBA00022679"/>
    </source>
</evidence>
<name>A0A6G0W4P6_9STRA</name>
<feature type="domain" description="Reverse transcriptase" evidence="8">
    <location>
        <begin position="9"/>
        <end position="188"/>
    </location>
</feature>
<keyword evidence="5" id="KW-0255">Endonuclease</keyword>